<comment type="caution">
    <text evidence="3">The sequence shown here is derived from an EMBL/GenBank/DDBJ whole genome shotgun (WGS) entry which is preliminary data.</text>
</comment>
<dbReference type="GO" id="GO:0009190">
    <property type="term" value="P:cyclic nucleotide biosynthetic process"/>
    <property type="evidence" value="ECO:0007669"/>
    <property type="project" value="InterPro"/>
</dbReference>
<dbReference type="PROSITE" id="PS50125">
    <property type="entry name" value="GUANYLATE_CYCLASE_2"/>
    <property type="match status" value="1"/>
</dbReference>
<gene>
    <name evidence="3" type="ORF">H0I76_03765</name>
</gene>
<dbReference type="GO" id="GO:0004016">
    <property type="term" value="F:adenylate cyclase activity"/>
    <property type="evidence" value="ECO:0007669"/>
    <property type="project" value="UniProtKB-ARBA"/>
</dbReference>
<reference evidence="3" key="1">
    <citation type="submission" date="2020-12" db="EMBL/GenBank/DDBJ databases">
        <title>Bacterial taxonomy.</title>
        <authorList>
            <person name="Pan X."/>
        </authorList>
    </citation>
    <scope>NUCLEOTIDE SEQUENCE</scope>
    <source>
        <strain evidence="3">M0105</strain>
    </source>
</reference>
<dbReference type="InterPro" id="IPR001054">
    <property type="entry name" value="A/G_cyclase"/>
</dbReference>
<dbReference type="CDD" id="cd07302">
    <property type="entry name" value="CHD"/>
    <property type="match status" value="1"/>
</dbReference>
<feature type="domain" description="Guanylate cyclase" evidence="2">
    <location>
        <begin position="453"/>
        <end position="587"/>
    </location>
</feature>
<keyword evidence="1" id="KW-0812">Transmembrane</keyword>
<protein>
    <submittedName>
        <fullName evidence="3">Adenylate/guanylate cyclase domain-containing protein</fullName>
    </submittedName>
</protein>
<feature type="transmembrane region" description="Helical" evidence="1">
    <location>
        <begin position="361"/>
        <end position="380"/>
    </location>
</feature>
<keyword evidence="1" id="KW-0472">Membrane</keyword>
<dbReference type="Pfam" id="PF00211">
    <property type="entry name" value="Guanylate_cyc"/>
    <property type="match status" value="1"/>
</dbReference>
<dbReference type="Proteomes" id="UP000655420">
    <property type="component" value="Unassembled WGS sequence"/>
</dbReference>
<dbReference type="RefSeq" id="WP_200607232.1">
    <property type="nucleotide sequence ID" value="NZ_JAEHHL010000001.1"/>
</dbReference>
<dbReference type="SMART" id="SM00044">
    <property type="entry name" value="CYCc"/>
    <property type="match status" value="1"/>
</dbReference>
<dbReference type="Gene3D" id="3.30.70.1230">
    <property type="entry name" value="Nucleotide cyclase"/>
    <property type="match status" value="1"/>
</dbReference>
<evidence type="ECO:0000313" key="4">
    <source>
        <dbReference type="Proteomes" id="UP000655420"/>
    </source>
</evidence>
<dbReference type="PANTHER" id="PTHR43081:SF1">
    <property type="entry name" value="ADENYLATE CYCLASE, TERMINAL-DIFFERENTIATION SPECIFIC"/>
    <property type="match status" value="1"/>
</dbReference>
<dbReference type="PANTHER" id="PTHR43081">
    <property type="entry name" value="ADENYLATE CYCLASE, TERMINAL-DIFFERENTIATION SPECIFIC-RELATED"/>
    <property type="match status" value="1"/>
</dbReference>
<dbReference type="InterPro" id="IPR050697">
    <property type="entry name" value="Adenylyl/Guanylyl_Cyclase_3/4"/>
</dbReference>
<dbReference type="InterPro" id="IPR007890">
    <property type="entry name" value="CHASE2"/>
</dbReference>
<name>A0A8J7SAF8_9RHOB</name>
<dbReference type="EMBL" id="JAEHHL010000001">
    <property type="protein sequence ID" value="MBK0398297.1"/>
    <property type="molecule type" value="Genomic_DNA"/>
</dbReference>
<feature type="transmembrane region" description="Helical" evidence="1">
    <location>
        <begin position="335"/>
        <end position="354"/>
    </location>
</feature>
<accession>A0A8J7SAF8</accession>
<proteinExistence type="predicted"/>
<dbReference type="SMART" id="SM01080">
    <property type="entry name" value="CHASE2"/>
    <property type="match status" value="1"/>
</dbReference>
<dbReference type="SUPFAM" id="SSF55073">
    <property type="entry name" value="Nucleotide cyclase"/>
    <property type="match status" value="1"/>
</dbReference>
<dbReference type="GO" id="GO:0035556">
    <property type="term" value="P:intracellular signal transduction"/>
    <property type="evidence" value="ECO:0007669"/>
    <property type="project" value="InterPro"/>
</dbReference>
<evidence type="ECO:0000259" key="2">
    <source>
        <dbReference type="PROSITE" id="PS50125"/>
    </source>
</evidence>
<sequence length="639" mass="65530">MARLPRRMVWPGVVLSIVVAAALTLWRTGVGDPLSDAAEARLLDLRFAIRGAAAVPEDIVIVAIDDATVDALGWMPPPRLAIAEAIETLREAGPAVIAVDLLFLEQSAAGPRLAAAIAAGGDVVVAVASAGRGLHVVAEDGLSAEQIAAFERSTFDVVVGAVPTGMPETGLLIPDPALLGGATLGHVNIARSGDRVARMVPLALWIGGDQFLPALSLEAVRRLQGLSTTDVVLWPGRAVRLGAHEIGTDPSGGVVLNHYGPSATIPTLSLLDIIEGRVAAGALRGKAVFIGATAESLSDQFATPFGPDVPGVEILATLAGNLVDRGPLRRDASSALATLVLGTLGAGGVAAAALGMRRRGLLVAVPLVWAAALAALQAAFAGPGLWLDATAVIVALGFATLWGLGRRLRWQRAMSAGLGAQRDNLSRFFSPRLAGRLAEGGAAAFAERSADAAVLFVDVAGFTTLSEIRTPAETTAFLRDLHRLFQASADRRDGVVISYEGDGALLAFGIDADDAGAGAATNALRCGLDLLDGANALGPVAGAGGGEALRLRVSIHHGPVSVAVVGGETHAQLTVTGDTVNVASRLQDIAKSSGRRLVVSAACRNAALADAPELAARTSRVGRFPIRGRRQDLEVWGIE</sequence>
<dbReference type="InterPro" id="IPR029787">
    <property type="entry name" value="Nucleotide_cyclase"/>
</dbReference>
<evidence type="ECO:0000313" key="3">
    <source>
        <dbReference type="EMBL" id="MBK0398297.1"/>
    </source>
</evidence>
<organism evidence="3 4">
    <name type="scientific">Thermohalobaculum xanthum</name>
    <dbReference type="NCBI Taxonomy" id="2753746"/>
    <lineage>
        <taxon>Bacteria</taxon>
        <taxon>Pseudomonadati</taxon>
        <taxon>Pseudomonadota</taxon>
        <taxon>Alphaproteobacteria</taxon>
        <taxon>Rhodobacterales</taxon>
        <taxon>Paracoccaceae</taxon>
        <taxon>Thermohalobaculum</taxon>
    </lineage>
</organism>
<keyword evidence="4" id="KW-1185">Reference proteome</keyword>
<dbReference type="Pfam" id="PF05226">
    <property type="entry name" value="CHASE2"/>
    <property type="match status" value="1"/>
</dbReference>
<keyword evidence="1" id="KW-1133">Transmembrane helix</keyword>
<feature type="transmembrane region" description="Helical" evidence="1">
    <location>
        <begin position="386"/>
        <end position="405"/>
    </location>
</feature>
<dbReference type="AlphaFoldDB" id="A0A8J7SAF8"/>
<evidence type="ECO:0000256" key="1">
    <source>
        <dbReference type="SAM" id="Phobius"/>
    </source>
</evidence>